<dbReference type="Pfam" id="PF02811">
    <property type="entry name" value="PHP"/>
    <property type="match status" value="1"/>
</dbReference>
<evidence type="ECO:0000256" key="7">
    <source>
        <dbReference type="ARBA" id="ARBA00022705"/>
    </source>
</evidence>
<comment type="subcellular location">
    <subcellularLocation>
        <location evidence="1">Cytoplasm</location>
    </subcellularLocation>
</comment>
<protein>
    <recommendedName>
        <fullName evidence="4">DNA polymerase III subunit alpha</fullName>
        <ecNumber evidence="3">2.7.7.7</ecNumber>
    </recommendedName>
</protein>
<name>A0A1Y4QEF5_9FIRM</name>
<feature type="domain" description="Polymerase/histidinol phosphatase N-terminal" evidence="11">
    <location>
        <begin position="3"/>
        <end position="70"/>
    </location>
</feature>
<dbReference type="GO" id="GO:0008408">
    <property type="term" value="F:3'-5' exonuclease activity"/>
    <property type="evidence" value="ECO:0007669"/>
    <property type="project" value="InterPro"/>
</dbReference>
<dbReference type="NCBIfam" id="NF004226">
    <property type="entry name" value="PRK05673.1"/>
    <property type="match status" value="1"/>
</dbReference>
<dbReference type="GO" id="GO:0006260">
    <property type="term" value="P:DNA replication"/>
    <property type="evidence" value="ECO:0007669"/>
    <property type="project" value="UniProtKB-KW"/>
</dbReference>
<comment type="catalytic activity">
    <reaction evidence="10">
        <text>DNA(n) + a 2'-deoxyribonucleoside 5'-triphosphate = DNA(n+1) + diphosphate</text>
        <dbReference type="Rhea" id="RHEA:22508"/>
        <dbReference type="Rhea" id="RHEA-COMP:17339"/>
        <dbReference type="Rhea" id="RHEA-COMP:17340"/>
        <dbReference type="ChEBI" id="CHEBI:33019"/>
        <dbReference type="ChEBI" id="CHEBI:61560"/>
        <dbReference type="ChEBI" id="CHEBI:173112"/>
        <dbReference type="EC" id="2.7.7.7"/>
    </reaction>
</comment>
<dbReference type="EC" id="2.7.7.7" evidence="3"/>
<evidence type="ECO:0000256" key="8">
    <source>
        <dbReference type="ARBA" id="ARBA00022932"/>
    </source>
</evidence>
<evidence type="ECO:0000256" key="6">
    <source>
        <dbReference type="ARBA" id="ARBA00022695"/>
    </source>
</evidence>
<dbReference type="CDD" id="cd04485">
    <property type="entry name" value="DnaE_OBF"/>
    <property type="match status" value="1"/>
</dbReference>
<dbReference type="InterPro" id="IPR004013">
    <property type="entry name" value="PHP_dom"/>
</dbReference>
<dbReference type="InterPro" id="IPR003141">
    <property type="entry name" value="Pol/His_phosphatase_N"/>
</dbReference>
<organism evidence="12 13">
    <name type="scientific">Thomasclavelia spiroformis</name>
    <dbReference type="NCBI Taxonomy" id="29348"/>
    <lineage>
        <taxon>Bacteria</taxon>
        <taxon>Bacillati</taxon>
        <taxon>Bacillota</taxon>
        <taxon>Erysipelotrichia</taxon>
        <taxon>Erysipelotrichales</taxon>
        <taxon>Coprobacillaceae</taxon>
        <taxon>Thomasclavelia</taxon>
    </lineage>
</organism>
<dbReference type="InterPro" id="IPR004805">
    <property type="entry name" value="DnaE2/DnaE/PolC"/>
</dbReference>
<dbReference type="SMART" id="SM00481">
    <property type="entry name" value="POLIIIAc"/>
    <property type="match status" value="1"/>
</dbReference>
<dbReference type="Pfam" id="PF01336">
    <property type="entry name" value="tRNA_anti-codon"/>
    <property type="match status" value="1"/>
</dbReference>
<dbReference type="Gene3D" id="1.10.10.1600">
    <property type="entry name" value="Bacterial DNA polymerase III alpha subunit, thumb domain"/>
    <property type="match status" value="1"/>
</dbReference>
<evidence type="ECO:0000313" key="13">
    <source>
        <dbReference type="Proteomes" id="UP000196258"/>
    </source>
</evidence>
<dbReference type="EMBL" id="NFLB01000018">
    <property type="protein sequence ID" value="OUQ03644.1"/>
    <property type="molecule type" value="Genomic_DNA"/>
</dbReference>
<keyword evidence="7" id="KW-0235">DNA replication</keyword>
<dbReference type="GO" id="GO:0005737">
    <property type="term" value="C:cytoplasm"/>
    <property type="evidence" value="ECO:0007669"/>
    <property type="project" value="UniProtKB-SubCell"/>
</dbReference>
<dbReference type="GO" id="GO:0003676">
    <property type="term" value="F:nucleic acid binding"/>
    <property type="evidence" value="ECO:0007669"/>
    <property type="project" value="InterPro"/>
</dbReference>
<dbReference type="InterPro" id="IPR004365">
    <property type="entry name" value="NA-bd_OB_tRNA"/>
</dbReference>
<evidence type="ECO:0000259" key="11">
    <source>
        <dbReference type="SMART" id="SM00481"/>
    </source>
</evidence>
<dbReference type="AlphaFoldDB" id="A0A1Y4QEF5"/>
<keyword evidence="6" id="KW-0548">Nucleotidyltransferase</keyword>
<evidence type="ECO:0000256" key="3">
    <source>
        <dbReference type="ARBA" id="ARBA00012417"/>
    </source>
</evidence>
<proteinExistence type="inferred from homology"/>
<dbReference type="GO" id="GO:0003887">
    <property type="term" value="F:DNA-directed DNA polymerase activity"/>
    <property type="evidence" value="ECO:0007669"/>
    <property type="project" value="UniProtKB-KW"/>
</dbReference>
<evidence type="ECO:0000256" key="4">
    <source>
        <dbReference type="ARBA" id="ARBA00019114"/>
    </source>
</evidence>
<keyword evidence="5" id="KW-0808">Transferase</keyword>
<evidence type="ECO:0000256" key="9">
    <source>
        <dbReference type="ARBA" id="ARBA00025611"/>
    </source>
</evidence>
<keyword evidence="8" id="KW-0239">DNA-directed DNA polymerase</keyword>
<dbReference type="InterPro" id="IPR016195">
    <property type="entry name" value="Pol/histidinol_Pase-like"/>
</dbReference>
<dbReference type="Gene3D" id="1.10.150.870">
    <property type="match status" value="1"/>
</dbReference>
<dbReference type="Proteomes" id="UP000196258">
    <property type="component" value="Unassembled WGS sequence"/>
</dbReference>
<dbReference type="PANTHER" id="PTHR32294:SF0">
    <property type="entry name" value="DNA POLYMERASE III SUBUNIT ALPHA"/>
    <property type="match status" value="1"/>
</dbReference>
<dbReference type="Pfam" id="PF07733">
    <property type="entry name" value="DNA_pol3_alpha"/>
    <property type="match status" value="1"/>
</dbReference>
<evidence type="ECO:0000256" key="10">
    <source>
        <dbReference type="ARBA" id="ARBA00049244"/>
    </source>
</evidence>
<dbReference type="InterPro" id="IPR040982">
    <property type="entry name" value="DNA_pol3_finger"/>
</dbReference>
<dbReference type="SUPFAM" id="SSF89550">
    <property type="entry name" value="PHP domain-like"/>
    <property type="match status" value="1"/>
</dbReference>
<dbReference type="InterPro" id="IPR029460">
    <property type="entry name" value="DNAPol_HHH"/>
</dbReference>
<dbReference type="Pfam" id="PF17657">
    <property type="entry name" value="DNA_pol3_finger"/>
    <property type="match status" value="1"/>
</dbReference>
<dbReference type="InterPro" id="IPR011708">
    <property type="entry name" value="DNA_pol3_alpha_NTPase_dom"/>
</dbReference>
<comment type="function">
    <text evidence="9">DNA polymerase III is a complex, multichain enzyme responsible for most of the replicative synthesis in bacteria. This DNA polymerase also exhibits 3' to 5' exonuclease activity. The alpha chain is the DNA polymerase.</text>
</comment>
<dbReference type="Gene3D" id="3.20.20.140">
    <property type="entry name" value="Metal-dependent hydrolases"/>
    <property type="match status" value="1"/>
</dbReference>
<comment type="caution">
    <text evidence="12">The sequence shown here is derived from an EMBL/GenBank/DDBJ whole genome shotgun (WGS) entry which is preliminary data.</text>
</comment>
<dbReference type="RefSeq" id="WP_087258316.1">
    <property type="nucleotide sequence ID" value="NZ_JBKXQP010000027.1"/>
</dbReference>
<evidence type="ECO:0000256" key="2">
    <source>
        <dbReference type="ARBA" id="ARBA00009496"/>
    </source>
</evidence>
<dbReference type="Pfam" id="PF14579">
    <property type="entry name" value="HHH_6"/>
    <property type="match status" value="1"/>
</dbReference>
<evidence type="ECO:0000313" key="12">
    <source>
        <dbReference type="EMBL" id="OUQ03644.1"/>
    </source>
</evidence>
<sequence>MLGHLQVYSAYSFQNSTILIEDLCKKASDLHYEALALTDKDNMFGAMEFTKCCAKYGIKPIYGLEASVEIDHEIYPLILLAKDTSGYFSLVKITSDISLSDNKAIKFDDLVKHQEHLFVLSGCKEGIIERLILKELDSEALKYLKLFKNSFDNFYVCLQNHNLAMQHKVNERLIALTLLENIPICVSNEVRYLESKEAYTLELLQAFSKGQTLDINHEPVTDQLYLKSSYEMESIFDKKYIENTDYIINLCNASIPLHHMHLPKYPVPKNGNASDYLKQLCSVGLKKRFKNQKINPAYLQRLKKELDVITKMGFDDYFLIVFDYVRYAKINKILVGPGRGSAAGSLVAYVLGITNIDPLKYNLVFERFLNEERVSMPDIDIDFQDDRRDEIVEYVTNKYGQEHVGQIVTFSTYGPKVAIKDLGKVLKIALPRLELLAKNIPTGPKNRKSAKEVYETSYNFQSMVNRDLALRRIMPSVFIVEKLPRNISTHAAGVVLSNDRLNQVVPLTRGPNNGIVTQYSKDYIEDVGLLKMDFLGLKNLTIIDYILKDIEKNDGRKININEIELNDKKTFQLISRGDTFGIFQLESPGMKNLLIKMQCNCLDDLIAAIALFRPGPMANIPAYIARKKGEEPVTYPLDCLKPILSSTYGIIIYQEQIMQVAQRVAGFSLAKADILRKAMSDKIVSLMASMKTEFINGGVANGFSESEAVGIFELIEKFANYGFNKAHSVAYGYVAYWLAYLKANYPLEFFSALLSNEQSSDSNKINCIQEGKKYGVKILPPSINYSTDRFKVEDGNIRYSLLAIKNVGYAGYQAIVQEREKGLFKDVFDFISRMESSKLNSKMINSLIMAGAFDEFELNRSTIKYNLSHIMEYAQLKNMIGIDEPPILTIVKDNRMKVLEEEKLVLGVYLSMHPIALIKQNLNLKIISVSELHNNIDKYVTIVMAISRVKAIVDKKGQEMCFVDGYDETGEIDGVVFANNYQTLKNVLVRGDICLIEGQVKFRDKLSLVIYQAKKVR</sequence>
<dbReference type="PANTHER" id="PTHR32294">
    <property type="entry name" value="DNA POLYMERASE III SUBUNIT ALPHA"/>
    <property type="match status" value="1"/>
</dbReference>
<comment type="similarity">
    <text evidence="2">Belongs to the DNA polymerase type-C family. DnaE subfamily.</text>
</comment>
<accession>A0A1Y4QEF5</accession>
<evidence type="ECO:0000256" key="1">
    <source>
        <dbReference type="ARBA" id="ARBA00004496"/>
    </source>
</evidence>
<evidence type="ECO:0000256" key="5">
    <source>
        <dbReference type="ARBA" id="ARBA00022679"/>
    </source>
</evidence>
<dbReference type="NCBIfam" id="TIGR00594">
    <property type="entry name" value="polc"/>
    <property type="match status" value="1"/>
</dbReference>
<gene>
    <name evidence="12" type="ORF">B5E91_12435</name>
</gene>
<dbReference type="InterPro" id="IPR041931">
    <property type="entry name" value="DNA_pol3_alpha_thumb_dom"/>
</dbReference>
<reference evidence="13" key="1">
    <citation type="submission" date="2017-04" db="EMBL/GenBank/DDBJ databases">
        <title>Function of individual gut microbiota members based on whole genome sequencing of pure cultures obtained from chicken caecum.</title>
        <authorList>
            <person name="Medvecky M."/>
            <person name="Cejkova D."/>
            <person name="Polansky O."/>
            <person name="Karasova D."/>
            <person name="Kubasova T."/>
            <person name="Cizek A."/>
            <person name="Rychlik I."/>
        </authorList>
    </citation>
    <scope>NUCLEOTIDE SEQUENCE [LARGE SCALE GENOMIC DNA]</scope>
    <source>
        <strain evidence="13">An149</strain>
    </source>
</reference>